<gene>
    <name evidence="3" type="ORF">ABUK86_31675</name>
</gene>
<organism evidence="3 4">
    <name type="scientific">Nocardiopsis tropica</name>
    <dbReference type="NCBI Taxonomy" id="109330"/>
    <lineage>
        <taxon>Bacteria</taxon>
        <taxon>Bacillati</taxon>
        <taxon>Actinomycetota</taxon>
        <taxon>Actinomycetes</taxon>
        <taxon>Streptosporangiales</taxon>
        <taxon>Nocardiopsidaceae</taxon>
        <taxon>Nocardiopsis</taxon>
    </lineage>
</organism>
<feature type="region of interest" description="Disordered" evidence="1">
    <location>
        <begin position="168"/>
        <end position="194"/>
    </location>
</feature>
<evidence type="ECO:0000256" key="1">
    <source>
        <dbReference type="SAM" id="MobiDB-lite"/>
    </source>
</evidence>
<dbReference type="PROSITE" id="PS50943">
    <property type="entry name" value="HTH_CROC1"/>
    <property type="match status" value="1"/>
</dbReference>
<dbReference type="SUPFAM" id="SSF47413">
    <property type="entry name" value="lambda repressor-like DNA-binding domains"/>
    <property type="match status" value="1"/>
</dbReference>
<name>A0ABV2A743_9ACTN</name>
<dbReference type="EMBL" id="JBEQNB010000028">
    <property type="protein sequence ID" value="MES0838364.1"/>
    <property type="molecule type" value="Genomic_DNA"/>
</dbReference>
<accession>A0ABV2A743</accession>
<keyword evidence="4" id="KW-1185">Reference proteome</keyword>
<evidence type="ECO:0000259" key="2">
    <source>
        <dbReference type="PROSITE" id="PS50943"/>
    </source>
</evidence>
<dbReference type="SMART" id="SM00530">
    <property type="entry name" value="HTH_XRE"/>
    <property type="match status" value="1"/>
</dbReference>
<evidence type="ECO:0000313" key="3">
    <source>
        <dbReference type="EMBL" id="MES0838364.1"/>
    </source>
</evidence>
<dbReference type="InterPro" id="IPR010982">
    <property type="entry name" value="Lambda_DNA-bd_dom_sf"/>
</dbReference>
<reference evidence="3 4" key="1">
    <citation type="submission" date="2024-06" db="EMBL/GenBank/DDBJ databases">
        <authorList>
            <person name="Bataeva Y.V."/>
            <person name="Grigorian L.N."/>
            <person name="Solomentsev V.I."/>
        </authorList>
    </citation>
    <scope>NUCLEOTIDE SEQUENCE [LARGE SCALE GENOMIC DNA]</scope>
    <source>
        <strain evidence="4">SCPM-O-B-12605 (RCAM04882)</strain>
    </source>
</reference>
<dbReference type="Proteomes" id="UP001432401">
    <property type="component" value="Unassembled WGS sequence"/>
</dbReference>
<comment type="caution">
    <text evidence="3">The sequence shown here is derived from an EMBL/GenBank/DDBJ whole genome shotgun (WGS) entry which is preliminary data.</text>
</comment>
<dbReference type="InterPro" id="IPR001387">
    <property type="entry name" value="Cro/C1-type_HTH"/>
</dbReference>
<protein>
    <submittedName>
        <fullName evidence="3">Helix-turn-helix transcriptional regulator</fullName>
    </submittedName>
</protein>
<dbReference type="Pfam" id="PF13560">
    <property type="entry name" value="HTH_31"/>
    <property type="match status" value="1"/>
</dbReference>
<evidence type="ECO:0000313" key="4">
    <source>
        <dbReference type="Proteomes" id="UP001432401"/>
    </source>
</evidence>
<dbReference type="RefSeq" id="WP_352987185.1">
    <property type="nucleotide sequence ID" value="NZ_JBEQNA010000024.1"/>
</dbReference>
<dbReference type="CDD" id="cd00093">
    <property type="entry name" value="HTH_XRE"/>
    <property type="match status" value="1"/>
</dbReference>
<dbReference type="Gene3D" id="1.10.260.40">
    <property type="entry name" value="lambda repressor-like DNA-binding domains"/>
    <property type="match status" value="1"/>
</dbReference>
<feature type="domain" description="HTH cro/C1-type" evidence="2">
    <location>
        <begin position="14"/>
        <end position="68"/>
    </location>
</feature>
<proteinExistence type="predicted"/>
<feature type="region of interest" description="Disordered" evidence="1">
    <location>
        <begin position="1"/>
        <end position="26"/>
    </location>
</feature>
<sequence length="812" mass="87025">MARGQGVPLDGTKFRTAREAAGLSQRQVAEKVGTPRQKIVRYEGGKERPEVGRLAALAAAVGATVADLVEEDSLPEGLAGLRVGAGLTLAAAADAVRAHIPAGTGIACSRPVLADAERGVLPPTWAPPPVAGAVRNALGVAYGAGVEEVVAAWSATFGAAAADQAAREAGSINGTPGEGLTETAPPAPEPTRAVGKWKPLSAWLWERLVQVAAAGPGGADDEWSGGARWQEHLATREGARGTTGRGYVDDDTHGRYWLTEAGRAHILAHRGDYAALYSQVRQPRAVREMDADTLLRVEDPDAYTARQVWGSARPASQRWTIRAKVRVLAGGIIDAAAHGVEGYAPSVRWGRDDASGGVRAPRVDEVVEVTEWTSPWRSMPEAAPNLPGARPTTAADAVELPFDDHAQEHEEPPAPGREAGVRLELLTAEQAEVYDLGTARMYRVHQDEHLVGFVWRGDIDPHLWCAAEAAADGSLGAVAVLAPRGERTRRGAVKHLLDPNAAYIRGPAPEAGPAEPVEVVLSRSAVVVDGREYVRYPVRVDGELIGHVHDRREWDLSTGWVFQARLSPEEQVRLSPAEQAAPDALSAQPALADAVPELLTAHYGHPLHIASLVGERADLGIHLHHMERWELRRGRVSGREDVYARSECWGWLQPADGGFTAHTTAGPVPGSLSPTREDAVQALWAHLYAPLPPPRLGERARARRHLRPRATRDRPLCPYTDAELARVRVVRDDPAVEHGLYRAESPADHRVLGYLWRRDAKKWAYAPVDPATGGPPEQAPALSTAPTRAAALEALLAQPGPLWGDPADAIVH</sequence>